<dbReference type="Gene3D" id="2.10.260.10">
    <property type="match status" value="1"/>
</dbReference>
<proteinExistence type="predicted"/>
<evidence type="ECO:0000313" key="1">
    <source>
        <dbReference type="EMBL" id="OGE18859.1"/>
    </source>
</evidence>
<accession>A0A1F5IR83</accession>
<organism evidence="1 2">
    <name type="scientific">Candidatus Daviesbacteria bacterium RIFCSPHIGHO2_01_FULL_41_23</name>
    <dbReference type="NCBI Taxonomy" id="1797764"/>
    <lineage>
        <taxon>Bacteria</taxon>
        <taxon>Candidatus Daviesiibacteriota</taxon>
    </lineage>
</organism>
<sequence>MKQKKIGAVQRTILEPIDILSICRYNVGTMLTTIINIGNSRGIRIPKPILSESGLREQVELRVKRGEIRIISAPLKSTSVAMTSLLSEKALAADWDRPEEDKAWASLQ</sequence>
<reference evidence="1 2" key="1">
    <citation type="journal article" date="2016" name="Nat. Commun.">
        <title>Thousands of microbial genomes shed light on interconnected biogeochemical processes in an aquifer system.</title>
        <authorList>
            <person name="Anantharaman K."/>
            <person name="Brown C.T."/>
            <person name="Hug L.A."/>
            <person name="Sharon I."/>
            <person name="Castelle C.J."/>
            <person name="Probst A.J."/>
            <person name="Thomas B.C."/>
            <person name="Singh A."/>
            <person name="Wilkins M.J."/>
            <person name="Karaoz U."/>
            <person name="Brodie E.L."/>
            <person name="Williams K.H."/>
            <person name="Hubbard S.S."/>
            <person name="Banfield J.F."/>
        </authorList>
    </citation>
    <scope>NUCLEOTIDE SEQUENCE [LARGE SCALE GENOMIC DNA]</scope>
</reference>
<evidence type="ECO:0000313" key="2">
    <source>
        <dbReference type="Proteomes" id="UP000176336"/>
    </source>
</evidence>
<gene>
    <name evidence="1" type="ORF">A2871_02620</name>
</gene>
<evidence type="ECO:0008006" key="3">
    <source>
        <dbReference type="Google" id="ProtNLM"/>
    </source>
</evidence>
<dbReference type="InterPro" id="IPR037914">
    <property type="entry name" value="SpoVT-AbrB_sf"/>
</dbReference>
<dbReference type="SUPFAM" id="SSF89447">
    <property type="entry name" value="AbrB/MazE/MraZ-like"/>
    <property type="match status" value="1"/>
</dbReference>
<comment type="caution">
    <text evidence="1">The sequence shown here is derived from an EMBL/GenBank/DDBJ whole genome shotgun (WGS) entry which is preliminary data.</text>
</comment>
<dbReference type="EMBL" id="MFCR01000008">
    <property type="protein sequence ID" value="OGE18859.1"/>
    <property type="molecule type" value="Genomic_DNA"/>
</dbReference>
<dbReference type="AlphaFoldDB" id="A0A1F5IR83"/>
<protein>
    <recommendedName>
        <fullName evidence="3">SpoVT-AbrB domain-containing protein</fullName>
    </recommendedName>
</protein>
<dbReference type="Proteomes" id="UP000176336">
    <property type="component" value="Unassembled WGS sequence"/>
</dbReference>
<name>A0A1F5IR83_9BACT</name>